<reference evidence="2 4" key="1">
    <citation type="journal article" date="2014" name="Genome Announc.">
        <title>Draft Genome Sequences of Streptococcus bovis Strains ATCC 33317 and JB1.</title>
        <authorList>
            <person name="Benahmed F.H."/>
            <person name="Gopinath G.R."/>
            <person name="Harbottle H."/>
            <person name="Cotta M.A."/>
            <person name="Luo Y."/>
            <person name="Henderson C."/>
            <person name="Teri P."/>
            <person name="Soppet D."/>
            <person name="Rasmussen M."/>
            <person name="Whitehead T.R."/>
            <person name="Davidson M."/>
        </authorList>
    </citation>
    <scope>NUCLEOTIDE SEQUENCE [LARGE SCALE GENOMIC DNA]</scope>
    <source>
        <strain evidence="2 4">JB1</strain>
    </source>
</reference>
<dbReference type="Proteomes" id="UP000182793">
    <property type="component" value="Unassembled WGS sequence"/>
</dbReference>
<dbReference type="GO" id="GO:0005840">
    <property type="term" value="C:ribosome"/>
    <property type="evidence" value="ECO:0007669"/>
    <property type="project" value="UniProtKB-KW"/>
</dbReference>
<dbReference type="SUPFAM" id="SSF55315">
    <property type="entry name" value="L30e-like"/>
    <property type="match status" value="1"/>
</dbReference>
<dbReference type="AlphaFoldDB" id="A0A091BVU7"/>
<evidence type="ECO:0000313" key="4">
    <source>
        <dbReference type="Proteomes" id="UP000029382"/>
    </source>
</evidence>
<evidence type="ECO:0000313" key="5">
    <source>
        <dbReference type="Proteomes" id="UP000182793"/>
    </source>
</evidence>
<dbReference type="RefSeq" id="WP_039695937.1">
    <property type="nucleotide sequence ID" value="NZ_AUZH01000001.1"/>
</dbReference>
<evidence type="ECO:0000313" key="3">
    <source>
        <dbReference type="EMBL" id="SFL25156.1"/>
    </source>
</evidence>
<dbReference type="InterPro" id="IPR029064">
    <property type="entry name" value="Ribosomal_eL30-like_sf"/>
</dbReference>
<dbReference type="EMBL" id="FOTG01000005">
    <property type="protein sequence ID" value="SFL25156.1"/>
    <property type="molecule type" value="Genomic_DNA"/>
</dbReference>
<protein>
    <submittedName>
        <fullName evidence="3">Ribosomal protein L7Ae</fullName>
    </submittedName>
</protein>
<accession>A0A091BVU7</accession>
<evidence type="ECO:0000259" key="1">
    <source>
        <dbReference type="Pfam" id="PF01248"/>
    </source>
</evidence>
<sequence>MNNHQRLSNLIGLAQRAGKVISGEELVIKAIQSGKARLVFLANDAGDNLTKKTTDKSHYYKVEVSTVFNTLELSAALGKPRKVVAIADAGFSKKMRTLMN</sequence>
<name>A0A091BVU7_STREI</name>
<dbReference type="NCBIfam" id="NF005585">
    <property type="entry name" value="PRK07283.1"/>
    <property type="match status" value="1"/>
</dbReference>
<keyword evidence="3" id="KW-0687">Ribonucleoprotein</keyword>
<dbReference type="InterPro" id="IPR004038">
    <property type="entry name" value="Ribosomal_eL8/eL30/eS12/Gad45"/>
</dbReference>
<feature type="domain" description="Ribosomal protein eL8/eL30/eS12/Gadd45" evidence="1">
    <location>
        <begin position="7"/>
        <end position="95"/>
    </location>
</feature>
<gene>
    <name evidence="2" type="ORF">H702_00345</name>
    <name evidence="3" type="ORF">SAMN02910290_01067</name>
</gene>
<reference evidence="3 5" key="2">
    <citation type="submission" date="2016-10" db="EMBL/GenBank/DDBJ databases">
        <authorList>
            <person name="Varghese N."/>
            <person name="Submissions S."/>
        </authorList>
    </citation>
    <scope>NUCLEOTIDE SEQUENCE [LARGE SCALE GENOMIC DNA]</scope>
    <source>
        <strain evidence="3 5">JB1</strain>
    </source>
</reference>
<keyword evidence="5" id="KW-1185">Reference proteome</keyword>
<dbReference type="Gene3D" id="3.30.1330.30">
    <property type="match status" value="1"/>
</dbReference>
<keyword evidence="3" id="KW-0689">Ribosomal protein</keyword>
<comment type="caution">
    <text evidence="2">The sequence shown here is derived from an EMBL/GenBank/DDBJ whole genome shotgun (WGS) entry which is preliminary data.</text>
</comment>
<proteinExistence type="predicted"/>
<dbReference type="Pfam" id="PF01248">
    <property type="entry name" value="Ribosomal_L7Ae"/>
    <property type="match status" value="1"/>
</dbReference>
<organism evidence="2 4">
    <name type="scientific">Streptococcus equinus JB1</name>
    <dbReference type="NCBI Taxonomy" id="1294274"/>
    <lineage>
        <taxon>Bacteria</taxon>
        <taxon>Bacillati</taxon>
        <taxon>Bacillota</taxon>
        <taxon>Bacilli</taxon>
        <taxon>Lactobacillales</taxon>
        <taxon>Streptococcaceae</taxon>
        <taxon>Streptococcus</taxon>
    </lineage>
</organism>
<evidence type="ECO:0000313" key="2">
    <source>
        <dbReference type="EMBL" id="KFN88859.1"/>
    </source>
</evidence>
<dbReference type="Proteomes" id="UP000029382">
    <property type="component" value="Unassembled WGS sequence"/>
</dbReference>
<dbReference type="EMBL" id="AUZH01000001">
    <property type="protein sequence ID" value="KFN88859.1"/>
    <property type="molecule type" value="Genomic_DNA"/>
</dbReference>